<keyword evidence="2" id="KW-0288">FMN</keyword>
<dbReference type="Gene3D" id="3.20.20.30">
    <property type="entry name" value="Luciferase-like domain"/>
    <property type="match status" value="1"/>
</dbReference>
<evidence type="ECO:0000256" key="3">
    <source>
        <dbReference type="ARBA" id="ARBA00023002"/>
    </source>
</evidence>
<keyword evidence="3" id="KW-0560">Oxidoreductase</keyword>
<gene>
    <name evidence="6" type="ORF">SAMN04489732_115172</name>
</gene>
<dbReference type="RefSeq" id="WP_091622996.1">
    <property type="nucleotide sequence ID" value="NZ_FOEF01000015.1"/>
</dbReference>
<dbReference type="Pfam" id="PF00296">
    <property type="entry name" value="Bac_luciferase"/>
    <property type="match status" value="1"/>
</dbReference>
<keyword evidence="7" id="KW-1185">Reference proteome</keyword>
<accession>A0A1H8YGH5</accession>
<dbReference type="EMBL" id="FOEF01000015">
    <property type="protein sequence ID" value="SEP51163.1"/>
    <property type="molecule type" value="Genomic_DNA"/>
</dbReference>
<proteinExistence type="predicted"/>
<evidence type="ECO:0000313" key="6">
    <source>
        <dbReference type="EMBL" id="SEP51163.1"/>
    </source>
</evidence>
<evidence type="ECO:0000256" key="2">
    <source>
        <dbReference type="ARBA" id="ARBA00022643"/>
    </source>
</evidence>
<keyword evidence="4" id="KW-0503">Monooxygenase</keyword>
<dbReference type="InterPro" id="IPR036661">
    <property type="entry name" value="Luciferase-like_sf"/>
</dbReference>
<dbReference type="PANTHER" id="PTHR42847:SF4">
    <property type="entry name" value="ALKANESULFONATE MONOOXYGENASE-RELATED"/>
    <property type="match status" value="1"/>
</dbReference>
<dbReference type="Proteomes" id="UP000198582">
    <property type="component" value="Unassembled WGS sequence"/>
</dbReference>
<dbReference type="InterPro" id="IPR050172">
    <property type="entry name" value="SsuD_RutA_monooxygenase"/>
</dbReference>
<protein>
    <submittedName>
        <fullName evidence="6">Probable F420-dependent oxidoreductase, Rv2161c family</fullName>
    </submittedName>
</protein>
<dbReference type="STRING" id="394193.SAMN04489732_115172"/>
<dbReference type="OrthoDB" id="3206024at2"/>
<evidence type="ECO:0000256" key="1">
    <source>
        <dbReference type="ARBA" id="ARBA00022630"/>
    </source>
</evidence>
<evidence type="ECO:0000313" key="7">
    <source>
        <dbReference type="Proteomes" id="UP000198582"/>
    </source>
</evidence>
<feature type="domain" description="Luciferase-like" evidence="5">
    <location>
        <begin position="14"/>
        <end position="233"/>
    </location>
</feature>
<name>A0A1H8YGH5_9PSEU</name>
<keyword evidence="1" id="KW-0285">Flavoprotein</keyword>
<dbReference type="InterPro" id="IPR019921">
    <property type="entry name" value="Lucif-like_OxRdtase_Rv2161c"/>
</dbReference>
<dbReference type="GO" id="GO:0046306">
    <property type="term" value="P:alkanesulfonate catabolic process"/>
    <property type="evidence" value="ECO:0007669"/>
    <property type="project" value="TreeGrafter"/>
</dbReference>
<dbReference type="InterPro" id="IPR011251">
    <property type="entry name" value="Luciferase-like_dom"/>
</dbReference>
<organism evidence="6 7">
    <name type="scientific">Amycolatopsis saalfeldensis</name>
    <dbReference type="NCBI Taxonomy" id="394193"/>
    <lineage>
        <taxon>Bacteria</taxon>
        <taxon>Bacillati</taxon>
        <taxon>Actinomycetota</taxon>
        <taxon>Actinomycetes</taxon>
        <taxon>Pseudonocardiales</taxon>
        <taxon>Pseudonocardiaceae</taxon>
        <taxon>Amycolatopsis</taxon>
    </lineage>
</organism>
<evidence type="ECO:0000256" key="4">
    <source>
        <dbReference type="ARBA" id="ARBA00023033"/>
    </source>
</evidence>
<sequence length="307" mass="32198">MQIGFGAPVSGAWATADNLARFAEQAEELGYASLWTFQRLLVGTDQKLAPVYQSVLDPVVALGFAAARTSRIRLGVSVLNLPFVSPAYLANQAATLDLLSGGRLDLGLGVGWSAAEFTATGGSTARRGARTAEYLQVLRTLWADEVSEFTGEFYTVPPSRMQPKPVQRPGPPVLLGGAVPAAVARAGRLADGWLSASGTDLTGIAAQIGIAREAAAEAGKDPAALRFVCRGAVRPGTPVVTPDGTRKRLSGSYEQIREDAAWLGEQGVTELFYDLNWDPQIGTPAADPAAATARAEEILHELALGNG</sequence>
<dbReference type="AlphaFoldDB" id="A0A1H8YGH5"/>
<dbReference type="SUPFAM" id="SSF51679">
    <property type="entry name" value="Bacterial luciferase-like"/>
    <property type="match status" value="1"/>
</dbReference>
<evidence type="ECO:0000259" key="5">
    <source>
        <dbReference type="Pfam" id="PF00296"/>
    </source>
</evidence>
<dbReference type="PANTHER" id="PTHR42847">
    <property type="entry name" value="ALKANESULFONATE MONOOXYGENASE"/>
    <property type="match status" value="1"/>
</dbReference>
<dbReference type="NCBIfam" id="TIGR03619">
    <property type="entry name" value="F420_Rv2161c"/>
    <property type="match status" value="1"/>
</dbReference>
<reference evidence="7" key="1">
    <citation type="submission" date="2016-10" db="EMBL/GenBank/DDBJ databases">
        <authorList>
            <person name="Varghese N."/>
            <person name="Submissions S."/>
        </authorList>
    </citation>
    <scope>NUCLEOTIDE SEQUENCE [LARGE SCALE GENOMIC DNA]</scope>
    <source>
        <strain evidence="7">DSM 44993</strain>
    </source>
</reference>
<dbReference type="GO" id="GO:0008726">
    <property type="term" value="F:alkanesulfonate monooxygenase activity"/>
    <property type="evidence" value="ECO:0007669"/>
    <property type="project" value="TreeGrafter"/>
</dbReference>